<dbReference type="EMBL" id="VUNQ01000001">
    <property type="protein sequence ID" value="MST99909.1"/>
    <property type="molecule type" value="Genomic_DNA"/>
</dbReference>
<evidence type="ECO:0000256" key="1">
    <source>
        <dbReference type="SAM" id="Phobius"/>
    </source>
</evidence>
<feature type="transmembrane region" description="Helical" evidence="1">
    <location>
        <begin position="7"/>
        <end position="29"/>
    </location>
</feature>
<dbReference type="GO" id="GO:0055070">
    <property type="term" value="P:copper ion homeostasis"/>
    <property type="evidence" value="ECO:0007669"/>
    <property type="project" value="InterPro"/>
</dbReference>
<keyword evidence="3" id="KW-1185">Reference proteome</keyword>
<keyword evidence="1" id="KW-0472">Membrane</keyword>
<evidence type="ECO:0000313" key="2">
    <source>
        <dbReference type="EMBL" id="MST99909.1"/>
    </source>
</evidence>
<name>A0A6N7XVV2_9FIRM</name>
<comment type="caution">
    <text evidence="2">The sequence shown here is derived from an EMBL/GenBank/DDBJ whole genome shotgun (WGS) entry which is preliminary data.</text>
</comment>
<protein>
    <submittedName>
        <fullName evidence="2">Copper transporter</fullName>
    </submittedName>
</protein>
<reference evidence="2 3" key="1">
    <citation type="submission" date="2019-09" db="EMBL/GenBank/DDBJ databases">
        <title>In-depth cultivation of the pig gut microbiome towards novel bacterial diversity and tailored functional studies.</title>
        <authorList>
            <person name="Wylensek D."/>
            <person name="Hitch T.C.A."/>
            <person name="Clavel T."/>
        </authorList>
    </citation>
    <scope>NUCLEOTIDE SEQUENCE [LARGE SCALE GENOMIC DNA]</scope>
    <source>
        <strain evidence="2 3">WCA3-693-APC-4?</strain>
    </source>
</reference>
<sequence>MLPSMRFYIISIVSIFIALGIGIFIGFTIDTQDFITEQKDIIGEIVESQFETLIIENKELKLNEEQLELEIGYKDEYIDSSYGYLIKDKLKGLNIGIIGTNEDYVTSGIGRDLELAGAKVINVTTLNNIMTNKEDLNDLYKSLELNISKNPVESTATIIAESIITGKTNHIFDDLERWGFIETIGNYEESVDYIIICGGSLIESPKRINQLDRYIVETAKKYNIPILGVEKSNVNYSYMPGYKDLGISTVDNVDMTIGKVAMIFAIDGMGGHYGIKNISESIIPHFRDAVEE</sequence>
<dbReference type="GO" id="GO:0016020">
    <property type="term" value="C:membrane"/>
    <property type="evidence" value="ECO:0007669"/>
    <property type="project" value="InterPro"/>
</dbReference>
<keyword evidence="1" id="KW-1133">Transmembrane helix</keyword>
<dbReference type="AlphaFoldDB" id="A0A6N7XVV2"/>
<accession>A0A6N7XVV2</accession>
<gene>
    <name evidence="2" type="ORF">FYJ83_00330</name>
</gene>
<organism evidence="2 3">
    <name type="scientific">Tissierella pigra</name>
    <dbReference type="NCBI Taxonomy" id="2607614"/>
    <lineage>
        <taxon>Bacteria</taxon>
        <taxon>Bacillati</taxon>
        <taxon>Bacillota</taxon>
        <taxon>Tissierellia</taxon>
        <taxon>Tissierellales</taxon>
        <taxon>Tissierellaceae</taxon>
        <taxon>Tissierella</taxon>
    </lineage>
</organism>
<dbReference type="Proteomes" id="UP000469523">
    <property type="component" value="Unassembled WGS sequence"/>
</dbReference>
<dbReference type="Pfam" id="PF11382">
    <property type="entry name" value="MctB"/>
    <property type="match status" value="1"/>
</dbReference>
<dbReference type="RefSeq" id="WP_154437958.1">
    <property type="nucleotide sequence ID" value="NZ_VUNQ01000001.1"/>
</dbReference>
<dbReference type="InterPro" id="IPR021522">
    <property type="entry name" value="MctB"/>
</dbReference>
<evidence type="ECO:0000313" key="3">
    <source>
        <dbReference type="Proteomes" id="UP000469523"/>
    </source>
</evidence>
<keyword evidence="1" id="KW-0812">Transmembrane</keyword>
<proteinExistence type="predicted"/>